<evidence type="ECO:0000256" key="1">
    <source>
        <dbReference type="SAM" id="MobiDB-lite"/>
    </source>
</evidence>
<dbReference type="EMBL" id="QXEC01000037">
    <property type="protein sequence ID" value="RIV32592.1"/>
    <property type="molecule type" value="Genomic_DNA"/>
</dbReference>
<accession>A0A418MNH1</accession>
<dbReference type="PANTHER" id="PTHR35788">
    <property type="entry name" value="EXPORTED PROTEIN-RELATED"/>
    <property type="match status" value="1"/>
</dbReference>
<feature type="region of interest" description="Disordered" evidence="1">
    <location>
        <begin position="187"/>
        <end position="211"/>
    </location>
</feature>
<keyword evidence="2" id="KW-1133">Transmembrane helix</keyword>
<evidence type="ECO:0000313" key="4">
    <source>
        <dbReference type="EMBL" id="RIV32592.1"/>
    </source>
</evidence>
<dbReference type="InterPro" id="IPR007391">
    <property type="entry name" value="Vancomycin_resist_VanW"/>
</dbReference>
<dbReference type="Pfam" id="PF04294">
    <property type="entry name" value="VanW"/>
    <property type="match status" value="1"/>
</dbReference>
<protein>
    <submittedName>
        <fullName evidence="4">Vanomycin resistance protein VanB</fullName>
    </submittedName>
</protein>
<dbReference type="InterPro" id="IPR052913">
    <property type="entry name" value="Glycopeptide_resist_protein"/>
</dbReference>
<keyword evidence="2" id="KW-0812">Transmembrane</keyword>
<dbReference type="Proteomes" id="UP000283832">
    <property type="component" value="Unassembled WGS sequence"/>
</dbReference>
<evidence type="ECO:0000259" key="3">
    <source>
        <dbReference type="Pfam" id="PF12229"/>
    </source>
</evidence>
<dbReference type="RefSeq" id="WP_119579647.1">
    <property type="nucleotide sequence ID" value="NZ_QXEC01000037.1"/>
</dbReference>
<feature type="domain" description="YoaR-like putative peptidoglycan binding" evidence="3">
    <location>
        <begin position="240"/>
        <end position="356"/>
    </location>
</feature>
<organism evidence="4 5">
    <name type="scientific">Micromonospora radicis</name>
    <dbReference type="NCBI Taxonomy" id="1894971"/>
    <lineage>
        <taxon>Bacteria</taxon>
        <taxon>Bacillati</taxon>
        <taxon>Actinomycetota</taxon>
        <taxon>Actinomycetes</taxon>
        <taxon>Micromonosporales</taxon>
        <taxon>Micromonosporaceae</taxon>
        <taxon>Micromonospora</taxon>
    </lineage>
</organism>
<keyword evidence="5" id="KW-1185">Reference proteome</keyword>
<dbReference type="AlphaFoldDB" id="A0A418MNH1"/>
<gene>
    <name evidence="4" type="ORF">D2L64_24965</name>
</gene>
<dbReference type="OrthoDB" id="9813301at2"/>
<proteinExistence type="predicted"/>
<evidence type="ECO:0000256" key="2">
    <source>
        <dbReference type="SAM" id="Phobius"/>
    </source>
</evidence>
<sequence length="603" mass="64626">MTLYGENHPPPDDRPTVQVKAVNWPVEEPVHPAPVAPQGERRRSSRFRILLATGVATAVLGSVGAVAVWAYAGDVPRGTTVLGTELGGRSTTDAARELRAQLDRRAAELAAPIQVQVGERTAEINPADVGLTVDVDATVAAAAATGAHAVDRLVGSREVEPVVSVDVPKLEAALEKLVGKQGRKMTMPSITFDGTKPKVRHPKPSLSVDPEHSAEVVKAGWLSGQPVTVPLVENHPATSAEEVDRMVAELAKPAVAAPVKLSTDRGSVDIPPQAIAKGLRFKADKTGKLTPTVDMKQLRTAMGDRLNKVEVAPKDATMTISGGKPKVADGRVGQQVDISGLGDDLLEVLSRTEDRTLDAKLKPVQPKLTAEKLGGLGIKEKVSSFTTNFTGGLSSARSQNIVTIAEKVDGTVVLPGETFSLNGHTGERGYAQGYRDAPVILGGKLVPGVGGGTSQFTTTLFNATYYAGLEDVEHKPHSYYFSRYPAVIESTIFWPNLDFKFRNNTDYGVLIDTSYTGSSITVSIWSTKIWDSVKTEYGPRRNITSSKTVYLEPGPSCIPANGSQGFTQDAFRVIKKDGKVVKREKFSWTYDAEPRFICAKEPS</sequence>
<dbReference type="InterPro" id="IPR022029">
    <property type="entry name" value="YoaR-like_PG-bd"/>
</dbReference>
<keyword evidence="2" id="KW-0472">Membrane</keyword>
<comment type="caution">
    <text evidence="4">The sequence shown here is derived from an EMBL/GenBank/DDBJ whole genome shotgun (WGS) entry which is preliminary data.</text>
</comment>
<dbReference type="Pfam" id="PF12229">
    <property type="entry name" value="PG_binding_4"/>
    <property type="match status" value="1"/>
</dbReference>
<evidence type="ECO:0000313" key="5">
    <source>
        <dbReference type="Proteomes" id="UP000283832"/>
    </source>
</evidence>
<dbReference type="PANTHER" id="PTHR35788:SF1">
    <property type="entry name" value="EXPORTED PROTEIN"/>
    <property type="match status" value="1"/>
</dbReference>
<feature type="transmembrane region" description="Helical" evidence="2">
    <location>
        <begin position="49"/>
        <end position="72"/>
    </location>
</feature>
<name>A0A418MNH1_9ACTN</name>
<reference evidence="4 5" key="1">
    <citation type="submission" date="2018-08" db="EMBL/GenBank/DDBJ databases">
        <title>Jishengella sp. nov., isolated from a root of Azadirachta indica A. Juss. var. siamensis Valenton.</title>
        <authorList>
            <person name="Kuncharoen N."/>
            <person name="Tanasupawat S."/>
            <person name="Kudo T."/>
            <person name="Ohkuma M."/>
        </authorList>
    </citation>
    <scope>NUCLEOTIDE SEQUENCE [LARGE SCALE GENOMIC DNA]</scope>
    <source>
        <strain evidence="4 5">AZ1-13</strain>
    </source>
</reference>